<dbReference type="EMBL" id="VSSQ01000667">
    <property type="protein sequence ID" value="MPL99459.1"/>
    <property type="molecule type" value="Genomic_DNA"/>
</dbReference>
<dbReference type="GO" id="GO:0005975">
    <property type="term" value="P:carbohydrate metabolic process"/>
    <property type="evidence" value="ECO:0007669"/>
    <property type="project" value="InterPro"/>
</dbReference>
<dbReference type="SUPFAM" id="SSF51445">
    <property type="entry name" value="(Trans)glycosidases"/>
    <property type="match status" value="1"/>
</dbReference>
<dbReference type="PANTHER" id="PTHR42732:SF1">
    <property type="entry name" value="BETA-MANNOSIDASE"/>
    <property type="match status" value="1"/>
</dbReference>
<evidence type="ECO:0000259" key="1">
    <source>
        <dbReference type="Pfam" id="PF00703"/>
    </source>
</evidence>
<dbReference type="EC" id="3.2.1.23" evidence="3"/>
<sequence>MRIIHVNGVPEGSMGRAEISIPFIDASKINTGKVWFYAEISEENQKTSNVIFKGKLKGSVNDGIFKSTLNLKNVKLWHFDDPNLYKINVVMYEGKTAKDELSTVFGFRSIKVENNRYILNGEPVRLIGMEWTAGENMEMGLAQTKENIDKGLTLMKNANCVFARCHWQQSDYFFDWCDRHGILVMEEVPLWGWETPLNDTLLPVAMRHLDEMIDAHYNHPSIIIWGLGNELDSHKETNIKGLDAMEKHARNLDPSRIVAYISNAVQWKGLEVPDASPRYDMIMYNEYNTTWYGNNLDSIPVALDRIHDMYPDKPVTISEWGICEPRFTGGDERRATEMAEQIKIYSSKDYVAGAVYFCLNDYRTHMGEDSLHKYPVRVHGICDINLNKKDSYDVMKEISSPLVISDVIVEGNQVSMTIECRDAIPSYTVRNYYILADDTRIDIRKMSPGQKINIDFTTSAFDLVIYRPTGFEVLRIGIK</sequence>
<feature type="domain" description="Glycoside hydrolase family 2 immunoglobulin-like beta-sandwich" evidence="1">
    <location>
        <begin position="15"/>
        <end position="108"/>
    </location>
</feature>
<dbReference type="Pfam" id="PF02836">
    <property type="entry name" value="Glyco_hydro_2_C"/>
    <property type="match status" value="1"/>
</dbReference>
<dbReference type="GO" id="GO:0004565">
    <property type="term" value="F:beta-galactosidase activity"/>
    <property type="evidence" value="ECO:0007669"/>
    <property type="project" value="UniProtKB-EC"/>
</dbReference>
<keyword evidence="3" id="KW-0378">Hydrolase</keyword>
<dbReference type="Gene3D" id="2.60.40.10">
    <property type="entry name" value="Immunoglobulins"/>
    <property type="match status" value="1"/>
</dbReference>
<name>A0A644W6S0_9ZZZZ</name>
<feature type="domain" description="Glycoside hydrolase family 2 catalytic" evidence="2">
    <location>
        <begin position="110"/>
        <end position="345"/>
    </location>
</feature>
<dbReference type="PANTHER" id="PTHR42732">
    <property type="entry name" value="BETA-GALACTOSIDASE"/>
    <property type="match status" value="1"/>
</dbReference>
<dbReference type="InterPro" id="IPR013783">
    <property type="entry name" value="Ig-like_fold"/>
</dbReference>
<dbReference type="AlphaFoldDB" id="A0A644W6S0"/>
<accession>A0A644W6S0</accession>
<proteinExistence type="predicted"/>
<dbReference type="Pfam" id="PF00703">
    <property type="entry name" value="Glyco_hydro_2"/>
    <property type="match status" value="1"/>
</dbReference>
<protein>
    <submittedName>
        <fullName evidence="3">Beta-galactosidase</fullName>
        <ecNumber evidence="3">3.2.1.23</ecNumber>
    </submittedName>
</protein>
<comment type="caution">
    <text evidence="3">The sequence shown here is derived from an EMBL/GenBank/DDBJ whole genome shotgun (WGS) entry which is preliminary data.</text>
</comment>
<dbReference type="SUPFAM" id="SSF49303">
    <property type="entry name" value="beta-Galactosidase/glucuronidase domain"/>
    <property type="match status" value="1"/>
</dbReference>
<keyword evidence="3" id="KW-0326">Glycosidase</keyword>
<dbReference type="Gene3D" id="3.20.20.80">
    <property type="entry name" value="Glycosidases"/>
    <property type="match status" value="1"/>
</dbReference>
<organism evidence="3">
    <name type="scientific">bioreactor metagenome</name>
    <dbReference type="NCBI Taxonomy" id="1076179"/>
    <lineage>
        <taxon>unclassified sequences</taxon>
        <taxon>metagenomes</taxon>
        <taxon>ecological metagenomes</taxon>
    </lineage>
</organism>
<gene>
    <name evidence="3" type="primary">lacZ_15</name>
    <name evidence="3" type="ORF">SDC9_45677</name>
</gene>
<evidence type="ECO:0000259" key="2">
    <source>
        <dbReference type="Pfam" id="PF02836"/>
    </source>
</evidence>
<evidence type="ECO:0000313" key="3">
    <source>
        <dbReference type="EMBL" id="MPL99459.1"/>
    </source>
</evidence>
<dbReference type="InterPro" id="IPR036156">
    <property type="entry name" value="Beta-gal/glucu_dom_sf"/>
</dbReference>
<dbReference type="InterPro" id="IPR017853">
    <property type="entry name" value="GH"/>
</dbReference>
<dbReference type="InterPro" id="IPR006103">
    <property type="entry name" value="Glyco_hydro_2_cat"/>
</dbReference>
<dbReference type="InterPro" id="IPR051913">
    <property type="entry name" value="GH2_Domain-Containing"/>
</dbReference>
<dbReference type="InterPro" id="IPR006102">
    <property type="entry name" value="Ig-like_GH2"/>
</dbReference>
<reference evidence="3" key="1">
    <citation type="submission" date="2019-08" db="EMBL/GenBank/DDBJ databases">
        <authorList>
            <person name="Kucharzyk K."/>
            <person name="Murdoch R.W."/>
            <person name="Higgins S."/>
            <person name="Loffler F."/>
        </authorList>
    </citation>
    <scope>NUCLEOTIDE SEQUENCE</scope>
</reference>